<dbReference type="SUPFAM" id="SSF54277">
    <property type="entry name" value="CAD &amp; PB1 domains"/>
    <property type="match status" value="1"/>
</dbReference>
<keyword evidence="6 8" id="KW-0539">Nucleus</keyword>
<keyword evidence="5 8" id="KW-0804">Transcription</keyword>
<evidence type="ECO:0000313" key="11">
    <source>
        <dbReference type="EMBL" id="KAJ8441045.1"/>
    </source>
</evidence>
<evidence type="ECO:0000256" key="3">
    <source>
        <dbReference type="ARBA" id="ARBA00022491"/>
    </source>
</evidence>
<dbReference type="PROSITE" id="PS51745">
    <property type="entry name" value="PB1"/>
    <property type="match status" value="1"/>
</dbReference>
<organism evidence="11 12">
    <name type="scientific">Carnegiea gigantea</name>
    <dbReference type="NCBI Taxonomy" id="171969"/>
    <lineage>
        <taxon>Eukaryota</taxon>
        <taxon>Viridiplantae</taxon>
        <taxon>Streptophyta</taxon>
        <taxon>Embryophyta</taxon>
        <taxon>Tracheophyta</taxon>
        <taxon>Spermatophyta</taxon>
        <taxon>Magnoliopsida</taxon>
        <taxon>eudicotyledons</taxon>
        <taxon>Gunneridae</taxon>
        <taxon>Pentapetalae</taxon>
        <taxon>Caryophyllales</taxon>
        <taxon>Cactineae</taxon>
        <taxon>Cactaceae</taxon>
        <taxon>Cactoideae</taxon>
        <taxon>Echinocereeae</taxon>
        <taxon>Carnegiea</taxon>
    </lineage>
</organism>
<evidence type="ECO:0000256" key="8">
    <source>
        <dbReference type="RuleBase" id="RU004549"/>
    </source>
</evidence>
<keyword evidence="12" id="KW-1185">Reference proteome</keyword>
<dbReference type="Gene3D" id="3.10.20.90">
    <property type="entry name" value="Phosphatidylinositol 3-kinase Catalytic Subunit, Chain A, domain 1"/>
    <property type="match status" value="1"/>
</dbReference>
<dbReference type="InterPro" id="IPR033389">
    <property type="entry name" value="AUX/IAA_dom"/>
</dbReference>
<evidence type="ECO:0000256" key="1">
    <source>
        <dbReference type="ARBA" id="ARBA00004123"/>
    </source>
</evidence>
<keyword evidence="4 8" id="KW-0805">Transcription regulation</keyword>
<sequence length="359" mass="38971">MSPLLQAYDALMPSPTCEESGLKEHNYFGASECSSVDSSTIGATLSSSEDSKDCLNLKATELRLGLPGSQSPERNRDCNLCLSRSSKLNVNEKPLFPCSPVKDGLSSTSQRAAVSGTKRGFSDTVQDFVQKPPSEANWTFESSGSGRDSDTQKPGAEAKLPMNGSVNLMLSSSRRNSVSESFGAKDQPVGSQALTKVLQALPPSDSNNSASATKAQVVGWPPIRSYRKNTLATSSRNTNPLFVKVSMDGAPYLRKVNLRTYTTYKELSLGLEKMFSSFTLGRCESHGASGGQSMSRTKLKDLLHGSDYMLTYEDKDRDWMLVGDVPWEMFTESCKRLKIMKSSDAAGLGPRAMEKSKTT</sequence>
<dbReference type="AlphaFoldDB" id="A0A9Q1QHZ4"/>
<dbReference type="Pfam" id="PF02309">
    <property type="entry name" value="AUX_IAA"/>
    <property type="match status" value="1"/>
</dbReference>
<dbReference type="GO" id="GO:0005634">
    <property type="term" value="C:nucleus"/>
    <property type="evidence" value="ECO:0007669"/>
    <property type="project" value="UniProtKB-SubCell"/>
</dbReference>
<dbReference type="GO" id="GO:0009734">
    <property type="term" value="P:auxin-activated signaling pathway"/>
    <property type="evidence" value="ECO:0007669"/>
    <property type="project" value="UniProtKB-UniRule"/>
</dbReference>
<evidence type="ECO:0000256" key="5">
    <source>
        <dbReference type="ARBA" id="ARBA00023163"/>
    </source>
</evidence>
<evidence type="ECO:0000259" key="10">
    <source>
        <dbReference type="PROSITE" id="PS51745"/>
    </source>
</evidence>
<keyword evidence="3 8" id="KW-0678">Repressor</keyword>
<dbReference type="InterPro" id="IPR053793">
    <property type="entry name" value="PB1-like"/>
</dbReference>
<evidence type="ECO:0000256" key="9">
    <source>
        <dbReference type="SAM" id="MobiDB-lite"/>
    </source>
</evidence>
<dbReference type="GO" id="GO:0006355">
    <property type="term" value="P:regulation of DNA-templated transcription"/>
    <property type="evidence" value="ECO:0007669"/>
    <property type="project" value="InterPro"/>
</dbReference>
<proteinExistence type="inferred from homology"/>
<comment type="caution">
    <text evidence="11">The sequence shown here is derived from an EMBL/GenBank/DDBJ whole genome shotgun (WGS) entry which is preliminary data.</text>
</comment>
<comment type="function">
    <text evidence="8">Aux/IAA proteins are short-lived transcriptional factors that function as repressors of early auxin response genes at low auxin concentrations.</text>
</comment>
<keyword evidence="7 8" id="KW-0927">Auxin signaling pathway</keyword>
<dbReference type="PANTHER" id="PTHR31734:SF138">
    <property type="entry name" value="AUXIN-RESPONSIVE PROTEIN IAA8"/>
    <property type="match status" value="1"/>
</dbReference>
<dbReference type="EMBL" id="JAKOGI010000177">
    <property type="protein sequence ID" value="KAJ8441045.1"/>
    <property type="molecule type" value="Genomic_DNA"/>
</dbReference>
<evidence type="ECO:0000256" key="4">
    <source>
        <dbReference type="ARBA" id="ARBA00023015"/>
    </source>
</evidence>
<dbReference type="OrthoDB" id="7848332at2759"/>
<dbReference type="Proteomes" id="UP001153076">
    <property type="component" value="Unassembled WGS sequence"/>
</dbReference>
<comment type="similarity">
    <text evidence="2 8">Belongs to the Aux/IAA family.</text>
</comment>
<feature type="compositionally biased region" description="Polar residues" evidence="9">
    <location>
        <begin position="136"/>
        <end position="146"/>
    </location>
</feature>
<protein>
    <recommendedName>
        <fullName evidence="8">Auxin-responsive protein</fullName>
    </recommendedName>
</protein>
<name>A0A9Q1QHZ4_9CARY</name>
<accession>A0A9Q1QHZ4</accession>
<feature type="region of interest" description="Disordered" evidence="9">
    <location>
        <begin position="130"/>
        <end position="165"/>
    </location>
</feature>
<dbReference type="PANTHER" id="PTHR31734">
    <property type="entry name" value="AUXIN-RESPONSIVE PROTEIN IAA17"/>
    <property type="match status" value="1"/>
</dbReference>
<comment type="subcellular location">
    <subcellularLocation>
        <location evidence="1 8">Nucleus</location>
    </subcellularLocation>
</comment>
<feature type="domain" description="PB1" evidence="10">
    <location>
        <begin position="240"/>
        <end position="342"/>
    </location>
</feature>
<reference evidence="11" key="1">
    <citation type="submission" date="2022-04" db="EMBL/GenBank/DDBJ databases">
        <title>Carnegiea gigantea Genome sequencing and assembly v2.</title>
        <authorList>
            <person name="Copetti D."/>
            <person name="Sanderson M.J."/>
            <person name="Burquez A."/>
            <person name="Wojciechowski M.F."/>
        </authorList>
    </citation>
    <scope>NUCLEOTIDE SEQUENCE</scope>
    <source>
        <strain evidence="11">SGP5-SGP5p</strain>
        <tissue evidence="11">Aerial part</tissue>
    </source>
</reference>
<evidence type="ECO:0000256" key="2">
    <source>
        <dbReference type="ARBA" id="ARBA00006728"/>
    </source>
</evidence>
<evidence type="ECO:0000256" key="6">
    <source>
        <dbReference type="ARBA" id="ARBA00023242"/>
    </source>
</evidence>
<dbReference type="InterPro" id="IPR003311">
    <property type="entry name" value="AUX_IAA"/>
</dbReference>
<comment type="subunit">
    <text evidence="8">Homodimers and heterodimers.</text>
</comment>
<evidence type="ECO:0000313" key="12">
    <source>
        <dbReference type="Proteomes" id="UP001153076"/>
    </source>
</evidence>
<evidence type="ECO:0000256" key="7">
    <source>
        <dbReference type="ARBA" id="ARBA00023294"/>
    </source>
</evidence>
<dbReference type="FunFam" id="3.10.20.90:FF:000078">
    <property type="entry name" value="Auxin-responsive protein"/>
    <property type="match status" value="1"/>
</dbReference>
<gene>
    <name evidence="11" type="ORF">Cgig2_020336</name>
</gene>